<keyword evidence="5" id="KW-0676">Redox-active center</keyword>
<reference evidence="8 9" key="1">
    <citation type="submission" date="2014-11" db="EMBL/GenBank/DDBJ databases">
        <title>Genomics and ecophysiology of heterotrophic nitrogen fixing bacteria isolated from estuarine surface water.</title>
        <authorList>
            <person name="Bentzon-Tilia M."/>
            <person name="Severin I."/>
            <person name="Hansen L.H."/>
            <person name="Riemann L."/>
        </authorList>
    </citation>
    <scope>NUCLEOTIDE SEQUENCE [LARGE SCALE GENOMIC DNA]</scope>
    <source>
        <strain evidence="8 9">BAL398</strain>
    </source>
</reference>
<name>A0A0D7EM92_RHOPL</name>
<keyword evidence="6" id="KW-0812">Transmembrane</keyword>
<dbReference type="Pfam" id="PF08534">
    <property type="entry name" value="Redoxin"/>
    <property type="match status" value="1"/>
</dbReference>
<comment type="subcellular location">
    <subcellularLocation>
        <location evidence="1">Cell envelope</location>
    </subcellularLocation>
</comment>
<keyword evidence="3" id="KW-0201">Cytochrome c-type biogenesis</keyword>
<accession>A0A0D7EM92</accession>
<evidence type="ECO:0000256" key="5">
    <source>
        <dbReference type="ARBA" id="ARBA00023284"/>
    </source>
</evidence>
<dbReference type="AlphaFoldDB" id="A0A0D7EM92"/>
<gene>
    <name evidence="8" type="ORF">OO17_17370</name>
</gene>
<dbReference type="GO" id="GO:0017004">
    <property type="term" value="P:cytochrome complex assembly"/>
    <property type="evidence" value="ECO:0007669"/>
    <property type="project" value="UniProtKB-KW"/>
</dbReference>
<keyword evidence="6" id="KW-1133">Transmembrane helix</keyword>
<dbReference type="PATRIC" id="fig|1076.23.peg.3755"/>
<comment type="similarity">
    <text evidence="2">Belongs to the thioredoxin family. DsbE subfamily.</text>
</comment>
<dbReference type="NCBIfam" id="TIGR00385">
    <property type="entry name" value="dsbE"/>
    <property type="match status" value="1"/>
</dbReference>
<dbReference type="PROSITE" id="PS51352">
    <property type="entry name" value="THIOREDOXIN_2"/>
    <property type="match status" value="1"/>
</dbReference>
<dbReference type="Gene3D" id="3.40.30.10">
    <property type="entry name" value="Glutaredoxin"/>
    <property type="match status" value="1"/>
</dbReference>
<dbReference type="SUPFAM" id="SSF52833">
    <property type="entry name" value="Thioredoxin-like"/>
    <property type="match status" value="1"/>
</dbReference>
<dbReference type="InterPro" id="IPR036249">
    <property type="entry name" value="Thioredoxin-like_sf"/>
</dbReference>
<comment type="caution">
    <text evidence="8">The sequence shown here is derived from an EMBL/GenBank/DDBJ whole genome shotgun (WGS) entry which is preliminary data.</text>
</comment>
<dbReference type="RefSeq" id="WP_044413726.1">
    <property type="nucleotide sequence ID" value="NZ_JXXE01000349.1"/>
</dbReference>
<protein>
    <submittedName>
        <fullName evidence="8">Thiol:disulfide interchange protein</fullName>
    </submittedName>
</protein>
<sequence>MSDQTQSSRRSWLVALPLFIFTALAAMFYFGLGAGDHSRIPSALIGRPAPQTTLPALEGLNRDGVQVPGLDPALFKGKVSVVNVWASWCVPCHDEAPLLMALSEDKRVQLVGINYKDKPDNARRFLGRYGNPFAVVGTDDNGRGSIEWGVYGVPETFVVGRDGAIAYKLVGPVTPENIDTVLKAEIAKALAAGNQAAATPAK</sequence>
<dbReference type="OrthoDB" id="9799347at2"/>
<dbReference type="PANTHER" id="PTHR42852:SF6">
    <property type="entry name" value="THIOL:DISULFIDE INTERCHANGE PROTEIN DSBE"/>
    <property type="match status" value="1"/>
</dbReference>
<evidence type="ECO:0000256" key="6">
    <source>
        <dbReference type="SAM" id="Phobius"/>
    </source>
</evidence>
<dbReference type="InterPro" id="IPR017937">
    <property type="entry name" value="Thioredoxin_CS"/>
</dbReference>
<evidence type="ECO:0000259" key="7">
    <source>
        <dbReference type="PROSITE" id="PS51352"/>
    </source>
</evidence>
<dbReference type="PROSITE" id="PS00194">
    <property type="entry name" value="THIOREDOXIN_1"/>
    <property type="match status" value="1"/>
</dbReference>
<proteinExistence type="inferred from homology"/>
<dbReference type="PANTHER" id="PTHR42852">
    <property type="entry name" value="THIOL:DISULFIDE INTERCHANGE PROTEIN DSBE"/>
    <property type="match status" value="1"/>
</dbReference>
<dbReference type="InterPro" id="IPR013766">
    <property type="entry name" value="Thioredoxin_domain"/>
</dbReference>
<feature type="transmembrane region" description="Helical" evidence="6">
    <location>
        <begin position="12"/>
        <end position="32"/>
    </location>
</feature>
<dbReference type="InterPro" id="IPR004799">
    <property type="entry name" value="Periplasmic_diS_OxRdtase_DsbE"/>
</dbReference>
<dbReference type="Proteomes" id="UP000032515">
    <property type="component" value="Unassembled WGS sequence"/>
</dbReference>
<organism evidence="8 9">
    <name type="scientific">Rhodopseudomonas palustris</name>
    <dbReference type="NCBI Taxonomy" id="1076"/>
    <lineage>
        <taxon>Bacteria</taxon>
        <taxon>Pseudomonadati</taxon>
        <taxon>Pseudomonadota</taxon>
        <taxon>Alphaproteobacteria</taxon>
        <taxon>Hyphomicrobiales</taxon>
        <taxon>Nitrobacteraceae</taxon>
        <taxon>Rhodopseudomonas</taxon>
    </lineage>
</organism>
<evidence type="ECO:0000313" key="9">
    <source>
        <dbReference type="Proteomes" id="UP000032515"/>
    </source>
</evidence>
<dbReference type="CDD" id="cd03010">
    <property type="entry name" value="TlpA_like_DsbE"/>
    <property type="match status" value="1"/>
</dbReference>
<dbReference type="GO" id="GO:0030288">
    <property type="term" value="C:outer membrane-bounded periplasmic space"/>
    <property type="evidence" value="ECO:0007669"/>
    <property type="project" value="InterPro"/>
</dbReference>
<evidence type="ECO:0000256" key="1">
    <source>
        <dbReference type="ARBA" id="ARBA00004196"/>
    </source>
</evidence>
<evidence type="ECO:0000256" key="3">
    <source>
        <dbReference type="ARBA" id="ARBA00022748"/>
    </source>
</evidence>
<evidence type="ECO:0000313" key="8">
    <source>
        <dbReference type="EMBL" id="KIZ40572.1"/>
    </source>
</evidence>
<dbReference type="EMBL" id="JXXE01000349">
    <property type="protein sequence ID" value="KIZ40572.1"/>
    <property type="molecule type" value="Genomic_DNA"/>
</dbReference>
<keyword evidence="6" id="KW-0472">Membrane</keyword>
<dbReference type="GO" id="GO:0015036">
    <property type="term" value="F:disulfide oxidoreductase activity"/>
    <property type="evidence" value="ECO:0007669"/>
    <property type="project" value="InterPro"/>
</dbReference>
<dbReference type="InterPro" id="IPR050553">
    <property type="entry name" value="Thioredoxin_ResA/DsbE_sf"/>
</dbReference>
<feature type="domain" description="Thioredoxin" evidence="7">
    <location>
        <begin position="43"/>
        <end position="187"/>
    </location>
</feature>
<evidence type="ECO:0000256" key="2">
    <source>
        <dbReference type="ARBA" id="ARBA00007758"/>
    </source>
</evidence>
<dbReference type="InterPro" id="IPR013740">
    <property type="entry name" value="Redoxin"/>
</dbReference>
<evidence type="ECO:0000256" key="4">
    <source>
        <dbReference type="ARBA" id="ARBA00023157"/>
    </source>
</evidence>
<keyword evidence="4" id="KW-1015">Disulfide bond</keyword>